<evidence type="ECO:0000313" key="3">
    <source>
        <dbReference type="EMBL" id="KIW83369.1"/>
    </source>
</evidence>
<keyword evidence="4" id="KW-1185">Reference proteome</keyword>
<sequence length="239" mass="23550">MRFAHAIVGALCAVVAYAQNNNAISIPGGQGTLDVTAGQPLTIEWTNPSSGTVTIKLQQDPITPDSGVVLASNIPASALTATLQIPPAEDVNSHVYTIEIIDDTNPNNINFSPNFGIQGATGTATGVATGTATSTGTATTSGSTDTSSGTTTGTDSSTITSTDSLTSETTTASSSDSSSSSSSSESSASTTSSEQTTTSTSSASPTETTPAPDSNSNGAGSLKFQGSLMALAVGLVAAL</sequence>
<dbReference type="RefSeq" id="XP_013287177.1">
    <property type="nucleotide sequence ID" value="XM_013431723.1"/>
</dbReference>
<keyword evidence="2" id="KW-0732">Signal</keyword>
<name>A0A0D2HG03_9EURO</name>
<feature type="chain" id="PRO_5002243255" evidence="2">
    <location>
        <begin position="19"/>
        <end position="239"/>
    </location>
</feature>
<protein>
    <submittedName>
        <fullName evidence="3">Uncharacterized protein</fullName>
    </submittedName>
</protein>
<dbReference type="PANTHER" id="PTHR40633">
    <property type="entry name" value="MATRIX PROTEIN, PUTATIVE (AFU_ORTHOLOGUE AFUA_8G05410)-RELATED"/>
    <property type="match status" value="1"/>
</dbReference>
<dbReference type="VEuPathDB" id="FungiDB:Z517_02614"/>
<dbReference type="OrthoDB" id="2260257at2759"/>
<accession>A0A0D2HG03</accession>
<proteinExistence type="predicted"/>
<feature type="signal peptide" evidence="2">
    <location>
        <begin position="1"/>
        <end position="18"/>
    </location>
</feature>
<gene>
    <name evidence="3" type="ORF">Z517_02614</name>
</gene>
<dbReference type="HOGENOM" id="CLU_065618_1_2_1"/>
<feature type="compositionally biased region" description="Low complexity" evidence="1">
    <location>
        <begin position="128"/>
        <end position="209"/>
    </location>
</feature>
<feature type="region of interest" description="Disordered" evidence="1">
    <location>
        <begin position="128"/>
        <end position="220"/>
    </location>
</feature>
<dbReference type="STRING" id="1442368.A0A0D2HG03"/>
<evidence type="ECO:0000256" key="1">
    <source>
        <dbReference type="SAM" id="MobiDB-lite"/>
    </source>
</evidence>
<organism evidence="3 4">
    <name type="scientific">Fonsecaea pedrosoi CBS 271.37</name>
    <dbReference type="NCBI Taxonomy" id="1442368"/>
    <lineage>
        <taxon>Eukaryota</taxon>
        <taxon>Fungi</taxon>
        <taxon>Dikarya</taxon>
        <taxon>Ascomycota</taxon>
        <taxon>Pezizomycotina</taxon>
        <taxon>Eurotiomycetes</taxon>
        <taxon>Chaetothyriomycetidae</taxon>
        <taxon>Chaetothyriales</taxon>
        <taxon>Herpotrichiellaceae</taxon>
        <taxon>Fonsecaea</taxon>
    </lineage>
</organism>
<dbReference type="EMBL" id="KN846970">
    <property type="protein sequence ID" value="KIW83369.1"/>
    <property type="molecule type" value="Genomic_DNA"/>
</dbReference>
<reference evidence="3 4" key="1">
    <citation type="submission" date="2015-01" db="EMBL/GenBank/DDBJ databases">
        <title>The Genome Sequence of Fonsecaea pedrosoi CBS 271.37.</title>
        <authorList>
            <consortium name="The Broad Institute Genomics Platform"/>
            <person name="Cuomo C."/>
            <person name="de Hoog S."/>
            <person name="Gorbushina A."/>
            <person name="Stielow B."/>
            <person name="Teixiera M."/>
            <person name="Abouelleil A."/>
            <person name="Chapman S.B."/>
            <person name="Priest M."/>
            <person name="Young S.K."/>
            <person name="Wortman J."/>
            <person name="Nusbaum C."/>
            <person name="Birren B."/>
        </authorList>
    </citation>
    <scope>NUCLEOTIDE SEQUENCE [LARGE SCALE GENOMIC DNA]</scope>
    <source>
        <strain evidence="3 4">CBS 271.37</strain>
    </source>
</reference>
<dbReference type="PANTHER" id="PTHR40633:SF5">
    <property type="entry name" value="ANCHORED PROTEIN, PUTATIVE (AFU_ORTHOLOGUE AFUA_8G04370)-RELATED"/>
    <property type="match status" value="1"/>
</dbReference>
<dbReference type="GeneID" id="25302104"/>
<evidence type="ECO:0000256" key="2">
    <source>
        <dbReference type="SAM" id="SignalP"/>
    </source>
</evidence>
<dbReference type="Proteomes" id="UP000053029">
    <property type="component" value="Unassembled WGS sequence"/>
</dbReference>
<dbReference type="AlphaFoldDB" id="A0A0D2HG03"/>
<evidence type="ECO:0000313" key="4">
    <source>
        <dbReference type="Proteomes" id="UP000053029"/>
    </source>
</evidence>
<dbReference type="InterPro" id="IPR052982">
    <property type="entry name" value="SRP1/TIP1-like"/>
</dbReference>